<feature type="domain" description="AMP-dependent synthetase/ligase" evidence="3">
    <location>
        <begin position="24"/>
        <end position="428"/>
    </location>
</feature>
<evidence type="ECO:0000256" key="2">
    <source>
        <dbReference type="ARBA" id="ARBA00022840"/>
    </source>
</evidence>
<dbReference type="InterPro" id="IPR000873">
    <property type="entry name" value="AMP-dep_synth/lig_dom"/>
</dbReference>
<evidence type="ECO:0000256" key="1">
    <source>
        <dbReference type="ARBA" id="ARBA00022741"/>
    </source>
</evidence>
<evidence type="ECO:0000313" key="5">
    <source>
        <dbReference type="Proteomes" id="UP000192907"/>
    </source>
</evidence>
<keyword evidence="5" id="KW-1185">Reference proteome</keyword>
<dbReference type="GO" id="GO:0004467">
    <property type="term" value="F:long-chain fatty acid-CoA ligase activity"/>
    <property type="evidence" value="ECO:0007669"/>
    <property type="project" value="TreeGrafter"/>
</dbReference>
<gene>
    <name evidence="4" type="ORF">SAMN06296036_12414</name>
</gene>
<dbReference type="PANTHER" id="PTHR43272:SF33">
    <property type="entry name" value="AMP-BINDING DOMAIN-CONTAINING PROTEIN-RELATED"/>
    <property type="match status" value="1"/>
</dbReference>
<evidence type="ECO:0000259" key="3">
    <source>
        <dbReference type="Pfam" id="PF00501"/>
    </source>
</evidence>
<protein>
    <submittedName>
        <fullName evidence="4">Long-chain acyl-CoA synthetase</fullName>
    </submittedName>
</protein>
<dbReference type="RefSeq" id="WP_132323800.1">
    <property type="nucleotide sequence ID" value="NZ_FWZT01000024.1"/>
</dbReference>
<sequence>MIRDAILNVEPSEVMQFKNLIDQFQHACREFGNRPLFGTKVSGSYQWRTFDDFRMDVEKLHAHFSSLGLKKGDRIAIISRNCPEWAATVYGALHQGVVYVPMYENQHPDEWDYIIKDAKPKVVVAYNEEILAKLPRQDYDFVKEYIYIDPAKASDEVASYREILRTTKAKAETVDIAPRDLAGLIYTSGTTGHPKGVMLCHENIIVQCDSIQATLDIRPTDRSLVILPWAHIYGQTCELHSHFRFGFASAFVEDFTTIQANIQEVKPTLLVGVPRIFHKVHDGIAGKIAAKPKIIQKLFAKAIEIGHRRLNESISVIDRLIYSLASVLIFKKIKGNLGGELRYCISGAAALRKPTNEFFHALGLPIYEGYGLTETAPLISVNNQKYNRIGSVGRTFPHIELTLEHVEGCEKNEGEIVVSGPGVMLGYYKLDEETNKVLVDGKFHTGDIGRLEDGYLHITGRIKEQYKMENGKYVVPGPVEEEISMHALIDNSVLYGEGRSHNVLLAQINQEELVKWLGEKELNMTAEEAIHNASTKQELTKDILGMIKKAKKYERPSDCLFTLDEWTTDNGLLTPSMKVKRKKVLALFKEQIEEHFQS</sequence>
<dbReference type="Proteomes" id="UP000192907">
    <property type="component" value="Unassembled WGS sequence"/>
</dbReference>
<dbReference type="Gene3D" id="3.40.50.12780">
    <property type="entry name" value="N-terminal domain of ligase-like"/>
    <property type="match status" value="1"/>
</dbReference>
<name>A0A1Y6CRL1_9BACT</name>
<organism evidence="4 5">
    <name type="scientific">Pseudobacteriovorax antillogorgiicola</name>
    <dbReference type="NCBI Taxonomy" id="1513793"/>
    <lineage>
        <taxon>Bacteria</taxon>
        <taxon>Pseudomonadati</taxon>
        <taxon>Bdellovibrionota</taxon>
        <taxon>Oligoflexia</taxon>
        <taxon>Oligoflexales</taxon>
        <taxon>Pseudobacteriovoracaceae</taxon>
        <taxon>Pseudobacteriovorax</taxon>
    </lineage>
</organism>
<dbReference type="Pfam" id="PF00501">
    <property type="entry name" value="AMP-binding"/>
    <property type="match status" value="1"/>
</dbReference>
<keyword evidence="2" id="KW-0067">ATP-binding</keyword>
<dbReference type="PROSITE" id="PS00455">
    <property type="entry name" value="AMP_BINDING"/>
    <property type="match status" value="1"/>
</dbReference>
<dbReference type="CDD" id="cd05907">
    <property type="entry name" value="VL_LC_FACS_like"/>
    <property type="match status" value="1"/>
</dbReference>
<dbReference type="GO" id="GO:0005524">
    <property type="term" value="F:ATP binding"/>
    <property type="evidence" value="ECO:0007669"/>
    <property type="project" value="UniProtKB-KW"/>
</dbReference>
<dbReference type="InterPro" id="IPR042099">
    <property type="entry name" value="ANL_N_sf"/>
</dbReference>
<proteinExistence type="predicted"/>
<reference evidence="5" key="1">
    <citation type="submission" date="2017-04" db="EMBL/GenBank/DDBJ databases">
        <authorList>
            <person name="Varghese N."/>
            <person name="Submissions S."/>
        </authorList>
    </citation>
    <scope>NUCLEOTIDE SEQUENCE [LARGE SCALE GENOMIC DNA]</scope>
    <source>
        <strain evidence="5">RKEM611</strain>
    </source>
</reference>
<dbReference type="InterPro" id="IPR020845">
    <property type="entry name" value="AMP-binding_CS"/>
</dbReference>
<dbReference type="OrthoDB" id="5287404at2"/>
<dbReference type="EMBL" id="FWZT01000024">
    <property type="protein sequence ID" value="SMF68121.1"/>
    <property type="molecule type" value="Genomic_DNA"/>
</dbReference>
<dbReference type="PANTHER" id="PTHR43272">
    <property type="entry name" value="LONG-CHAIN-FATTY-ACID--COA LIGASE"/>
    <property type="match status" value="1"/>
</dbReference>
<dbReference type="AlphaFoldDB" id="A0A1Y6CRL1"/>
<dbReference type="GO" id="GO:0016020">
    <property type="term" value="C:membrane"/>
    <property type="evidence" value="ECO:0007669"/>
    <property type="project" value="TreeGrafter"/>
</dbReference>
<keyword evidence="1" id="KW-0547">Nucleotide-binding</keyword>
<accession>A0A1Y6CRL1</accession>
<dbReference type="SUPFAM" id="SSF56801">
    <property type="entry name" value="Acetyl-CoA synthetase-like"/>
    <property type="match status" value="1"/>
</dbReference>
<dbReference type="STRING" id="1513793.SAMN06296036_12414"/>
<dbReference type="Pfam" id="PF23562">
    <property type="entry name" value="AMP-binding_C_3"/>
    <property type="match status" value="1"/>
</dbReference>
<evidence type="ECO:0000313" key="4">
    <source>
        <dbReference type="EMBL" id="SMF68121.1"/>
    </source>
</evidence>